<proteinExistence type="predicted"/>
<evidence type="ECO:0000313" key="1">
    <source>
        <dbReference type="EMBL" id="CAG7864536.1"/>
    </source>
</evidence>
<name>A0A8D9CWC1_BRACM</name>
<sequence length="53" mass="6121">MDKEYIMNLNDIYYMSGDELMDQNSDGDEDKVVGVEDTLMSTAETHIKKEVMK</sequence>
<dbReference type="AlphaFoldDB" id="A0A8D9CWC1"/>
<reference evidence="1 2" key="1">
    <citation type="submission" date="2021-07" db="EMBL/GenBank/DDBJ databases">
        <authorList>
            <consortium name="Genoscope - CEA"/>
            <person name="William W."/>
        </authorList>
    </citation>
    <scope>NUCLEOTIDE SEQUENCE [LARGE SCALE GENOMIC DNA]</scope>
</reference>
<organism evidence="1 2">
    <name type="scientific">Brassica campestris</name>
    <name type="common">Field mustard</name>
    <dbReference type="NCBI Taxonomy" id="3711"/>
    <lineage>
        <taxon>Eukaryota</taxon>
        <taxon>Viridiplantae</taxon>
        <taxon>Streptophyta</taxon>
        <taxon>Embryophyta</taxon>
        <taxon>Tracheophyta</taxon>
        <taxon>Spermatophyta</taxon>
        <taxon>Magnoliopsida</taxon>
        <taxon>eudicotyledons</taxon>
        <taxon>Gunneridae</taxon>
        <taxon>Pentapetalae</taxon>
        <taxon>rosids</taxon>
        <taxon>malvids</taxon>
        <taxon>Brassicales</taxon>
        <taxon>Brassicaceae</taxon>
        <taxon>Brassiceae</taxon>
        <taxon>Brassica</taxon>
    </lineage>
</organism>
<dbReference type="Proteomes" id="UP000694005">
    <property type="component" value="Chromosome A09"/>
</dbReference>
<dbReference type="Gramene" id="A09p50030.2_BraZ1">
    <property type="protein sequence ID" value="A09p50030.2_BraZ1.CDS"/>
    <property type="gene ID" value="A09g50030.2_BraZ1"/>
</dbReference>
<evidence type="ECO:0000313" key="2">
    <source>
        <dbReference type="Proteomes" id="UP000694005"/>
    </source>
</evidence>
<dbReference type="EMBL" id="LS974625">
    <property type="protein sequence ID" value="CAG7864536.1"/>
    <property type="molecule type" value="Genomic_DNA"/>
</dbReference>
<accession>A0A8D9CWC1</accession>
<protein>
    <submittedName>
        <fullName evidence="1">Uncharacterized protein</fullName>
    </submittedName>
</protein>
<gene>
    <name evidence="1" type="ORF">BRAPAZ1V2_A09P50030.2</name>
</gene>